<sequence length="108" mass="11740">MVYSSKACISLASPPSPDARSPQPQQPHLRLPSTAQAQLAVVCPLLKLVVTPPERLVVARSRRGDRLLPACQPASRSPVLGFSQVAAHFAVFPRSPLRVFDIVFACWL</sequence>
<gene>
    <name evidence="2" type="ORF">PIB30_000448</name>
</gene>
<keyword evidence="3" id="KW-1185">Reference proteome</keyword>
<accession>A0ABU6V4N8</accession>
<proteinExistence type="predicted"/>
<organism evidence="2 3">
    <name type="scientific">Stylosanthes scabra</name>
    <dbReference type="NCBI Taxonomy" id="79078"/>
    <lineage>
        <taxon>Eukaryota</taxon>
        <taxon>Viridiplantae</taxon>
        <taxon>Streptophyta</taxon>
        <taxon>Embryophyta</taxon>
        <taxon>Tracheophyta</taxon>
        <taxon>Spermatophyta</taxon>
        <taxon>Magnoliopsida</taxon>
        <taxon>eudicotyledons</taxon>
        <taxon>Gunneridae</taxon>
        <taxon>Pentapetalae</taxon>
        <taxon>rosids</taxon>
        <taxon>fabids</taxon>
        <taxon>Fabales</taxon>
        <taxon>Fabaceae</taxon>
        <taxon>Papilionoideae</taxon>
        <taxon>50 kb inversion clade</taxon>
        <taxon>dalbergioids sensu lato</taxon>
        <taxon>Dalbergieae</taxon>
        <taxon>Pterocarpus clade</taxon>
        <taxon>Stylosanthes</taxon>
    </lineage>
</organism>
<dbReference type="Proteomes" id="UP001341840">
    <property type="component" value="Unassembled WGS sequence"/>
</dbReference>
<dbReference type="EMBL" id="JASCZI010151036">
    <property type="protein sequence ID" value="MED6167198.1"/>
    <property type="molecule type" value="Genomic_DNA"/>
</dbReference>
<feature type="region of interest" description="Disordered" evidence="1">
    <location>
        <begin position="1"/>
        <end position="30"/>
    </location>
</feature>
<name>A0ABU6V4N8_9FABA</name>
<protein>
    <submittedName>
        <fullName evidence="2">Uncharacterized protein</fullName>
    </submittedName>
</protein>
<reference evidence="2 3" key="1">
    <citation type="journal article" date="2023" name="Plants (Basel)">
        <title>Bridging the Gap: Combining Genomics and Transcriptomics Approaches to Understand Stylosanthes scabra, an Orphan Legume from the Brazilian Caatinga.</title>
        <authorList>
            <person name="Ferreira-Neto J.R.C."/>
            <person name="da Silva M.D."/>
            <person name="Binneck E."/>
            <person name="de Melo N.F."/>
            <person name="da Silva R.H."/>
            <person name="de Melo A.L.T.M."/>
            <person name="Pandolfi V."/>
            <person name="Bustamante F.O."/>
            <person name="Brasileiro-Vidal A.C."/>
            <person name="Benko-Iseppon A.M."/>
        </authorList>
    </citation>
    <scope>NUCLEOTIDE SEQUENCE [LARGE SCALE GENOMIC DNA]</scope>
    <source>
        <tissue evidence="2">Leaves</tissue>
    </source>
</reference>
<evidence type="ECO:0000313" key="3">
    <source>
        <dbReference type="Proteomes" id="UP001341840"/>
    </source>
</evidence>
<comment type="caution">
    <text evidence="2">The sequence shown here is derived from an EMBL/GenBank/DDBJ whole genome shotgun (WGS) entry which is preliminary data.</text>
</comment>
<evidence type="ECO:0000313" key="2">
    <source>
        <dbReference type="EMBL" id="MED6167198.1"/>
    </source>
</evidence>
<evidence type="ECO:0000256" key="1">
    <source>
        <dbReference type="SAM" id="MobiDB-lite"/>
    </source>
</evidence>